<sequence length="657" mass="69676">MTDGPRVVWTPTPGAPSRLSEFTRWVADTRGLELDGYPRLWEWSVTDLPGFWSAVWEHGGLGAPVDPARVLTDEAMPGAVWFPDARVNLAARVLRPRADEDAVAVVTVGEGAAPAELTWRELRRDVAALAATMRRLGVRPGDVVAGYLPNVGETVVTFLATASLGAIWSAVGQEYAPSAAADRFAQLRPVLLVAADGHVFDGRPRDRRAAVAELRAALPTVRHVVGVPRLGPGLDDALPWADAVAEPAPFAPADTAFGDPLWVLFSSGTTGLPKGIVHSHGGVLLEHLTMLGLHLDLGPADRFCWYTSPSWVVWNCLVGGLAVAGSVVCYDGAPTPDLLWRLVADQRVTVFGTSPGFLAATQDAGARPAAEHDLSALRVVGSTGAPLPARAYDFVAAEVGPVPVFSMSGGTDVAGAFAMGAMTEPVVAGEIPVRGLGVALEAWDDAGRPLVGAVGELVVTRPMPSMPTRFWDDPDGARYRDAYFATFPGVWRHGDWVTLTERGSLLVHGRSDSTLNRHGVRMGSADVYAAVESMPEVAEALVIGAEEDDGGYWMPLFVVLAPGCVLDAALDAAIRARVRERASPRHVPDVVLAVRGIPHTRTGKKLEVPVKRLLQGADPDDVVAPDVVDDVSLLADFQQVARERRARLTAGRAAAGS</sequence>
<evidence type="ECO:0000259" key="5">
    <source>
        <dbReference type="Pfam" id="PF00501"/>
    </source>
</evidence>
<evidence type="ECO:0000256" key="4">
    <source>
        <dbReference type="ARBA" id="ARBA00022840"/>
    </source>
</evidence>
<name>A0A7K3WHQ0_9ACTN</name>
<reference evidence="8 9" key="1">
    <citation type="submission" date="2020-02" db="EMBL/GenBank/DDBJ databases">
        <title>The whole genome sequence of CPCC 205119.</title>
        <authorList>
            <person name="Jiang Z."/>
        </authorList>
    </citation>
    <scope>NUCLEOTIDE SEQUENCE [LARGE SCALE GENOMIC DNA]</scope>
    <source>
        <strain evidence="8 9">CPCC 205119</strain>
    </source>
</reference>
<dbReference type="InterPro" id="IPR045851">
    <property type="entry name" value="AMP-bd_C_sf"/>
</dbReference>
<keyword evidence="9" id="KW-1185">Reference proteome</keyword>
<dbReference type="InterPro" id="IPR032387">
    <property type="entry name" value="ACAS_N"/>
</dbReference>
<dbReference type="Pfam" id="PF16177">
    <property type="entry name" value="ACAS_N"/>
    <property type="match status" value="1"/>
</dbReference>
<evidence type="ECO:0000256" key="3">
    <source>
        <dbReference type="ARBA" id="ARBA00022741"/>
    </source>
</evidence>
<evidence type="ECO:0000259" key="6">
    <source>
        <dbReference type="Pfam" id="PF13193"/>
    </source>
</evidence>
<evidence type="ECO:0000256" key="1">
    <source>
        <dbReference type="ARBA" id="ARBA00006432"/>
    </source>
</evidence>
<dbReference type="GO" id="GO:0030729">
    <property type="term" value="F:acetoacetate-CoA ligase activity"/>
    <property type="evidence" value="ECO:0007669"/>
    <property type="project" value="UniProtKB-EC"/>
</dbReference>
<dbReference type="InterPro" id="IPR005914">
    <property type="entry name" value="Acac_CoA_synth"/>
</dbReference>
<dbReference type="Gene3D" id="3.40.50.12780">
    <property type="entry name" value="N-terminal domain of ligase-like"/>
    <property type="match status" value="1"/>
</dbReference>
<evidence type="ECO:0000313" key="8">
    <source>
        <dbReference type="EMBL" id="NEL55419.1"/>
    </source>
</evidence>
<dbReference type="NCBIfam" id="NF002937">
    <property type="entry name" value="PRK03584.1"/>
    <property type="match status" value="1"/>
</dbReference>
<protein>
    <submittedName>
        <fullName evidence="8">Acetoacetate--CoA ligase</fullName>
        <ecNumber evidence="8">6.2.1.16</ecNumber>
    </submittedName>
</protein>
<evidence type="ECO:0000313" key="9">
    <source>
        <dbReference type="Proteomes" id="UP000470470"/>
    </source>
</evidence>
<dbReference type="Pfam" id="PF00501">
    <property type="entry name" value="AMP-binding"/>
    <property type="match status" value="1"/>
</dbReference>
<dbReference type="GO" id="GO:0005524">
    <property type="term" value="F:ATP binding"/>
    <property type="evidence" value="ECO:0007669"/>
    <property type="project" value="UniProtKB-KW"/>
</dbReference>
<dbReference type="GO" id="GO:0006629">
    <property type="term" value="P:lipid metabolic process"/>
    <property type="evidence" value="ECO:0007669"/>
    <property type="project" value="InterPro"/>
</dbReference>
<dbReference type="NCBIfam" id="TIGR01217">
    <property type="entry name" value="ac_ac_CoA_syn"/>
    <property type="match status" value="1"/>
</dbReference>
<comment type="similarity">
    <text evidence="1">Belongs to the ATP-dependent AMP-binding enzyme family.</text>
</comment>
<evidence type="ECO:0000256" key="2">
    <source>
        <dbReference type="ARBA" id="ARBA00022598"/>
    </source>
</evidence>
<dbReference type="SUPFAM" id="SSF56801">
    <property type="entry name" value="Acetyl-CoA synthetase-like"/>
    <property type="match status" value="1"/>
</dbReference>
<dbReference type="EMBL" id="JAAGWK010000022">
    <property type="protein sequence ID" value="NEL55419.1"/>
    <property type="molecule type" value="Genomic_DNA"/>
</dbReference>
<dbReference type="Proteomes" id="UP000470470">
    <property type="component" value="Unassembled WGS sequence"/>
</dbReference>
<comment type="caution">
    <text evidence="8">The sequence shown here is derived from an EMBL/GenBank/DDBJ whole genome shotgun (WGS) entry which is preliminary data.</text>
</comment>
<keyword evidence="4" id="KW-0067">ATP-binding</keyword>
<dbReference type="InterPro" id="IPR020845">
    <property type="entry name" value="AMP-binding_CS"/>
</dbReference>
<dbReference type="InterPro" id="IPR042099">
    <property type="entry name" value="ANL_N_sf"/>
</dbReference>
<dbReference type="PROSITE" id="PS00455">
    <property type="entry name" value="AMP_BINDING"/>
    <property type="match status" value="1"/>
</dbReference>
<dbReference type="InterPro" id="IPR025110">
    <property type="entry name" value="AMP-bd_C"/>
</dbReference>
<dbReference type="RefSeq" id="WP_152727356.1">
    <property type="nucleotide sequence ID" value="NZ_JAABOZ010000001.1"/>
</dbReference>
<feature type="domain" description="Acetyl-coenzyme A synthetase N-terminal" evidence="7">
    <location>
        <begin position="37"/>
        <end position="91"/>
    </location>
</feature>
<accession>A0A7K3WHQ0</accession>
<dbReference type="AlphaFoldDB" id="A0A7K3WHQ0"/>
<dbReference type="InterPro" id="IPR000873">
    <property type="entry name" value="AMP-dep_synth/lig_dom"/>
</dbReference>
<keyword evidence="2 8" id="KW-0436">Ligase</keyword>
<feature type="domain" description="AMP-binding enzyme C-terminal" evidence="6">
    <location>
        <begin position="529"/>
        <end position="604"/>
    </location>
</feature>
<dbReference type="EC" id="6.2.1.16" evidence="8"/>
<dbReference type="Gene3D" id="3.30.300.30">
    <property type="match status" value="1"/>
</dbReference>
<dbReference type="Pfam" id="PF13193">
    <property type="entry name" value="AMP-binding_C"/>
    <property type="match status" value="1"/>
</dbReference>
<feature type="domain" description="AMP-dependent synthetase/ligase" evidence="5">
    <location>
        <begin position="99"/>
        <end position="462"/>
    </location>
</feature>
<keyword evidence="3" id="KW-0547">Nucleotide-binding</keyword>
<dbReference type="PANTHER" id="PTHR42921">
    <property type="entry name" value="ACETOACETYL-COA SYNTHETASE"/>
    <property type="match status" value="1"/>
</dbReference>
<organism evidence="8 9">
    <name type="scientific">Goekera deserti</name>
    <dbReference type="NCBI Taxonomy" id="2497753"/>
    <lineage>
        <taxon>Bacteria</taxon>
        <taxon>Bacillati</taxon>
        <taxon>Actinomycetota</taxon>
        <taxon>Actinomycetes</taxon>
        <taxon>Geodermatophilales</taxon>
        <taxon>Geodermatophilaceae</taxon>
        <taxon>Goekera</taxon>
    </lineage>
</organism>
<proteinExistence type="inferred from homology"/>
<dbReference type="PANTHER" id="PTHR42921:SF1">
    <property type="entry name" value="ACETOACETYL-COA SYNTHETASE"/>
    <property type="match status" value="1"/>
</dbReference>
<gene>
    <name evidence="8" type="ORF">G1H19_15630</name>
</gene>
<evidence type="ECO:0000259" key="7">
    <source>
        <dbReference type="Pfam" id="PF16177"/>
    </source>
</evidence>